<organism evidence="2 3">
    <name type="scientific">Liparis tanakae</name>
    <name type="common">Tanaka's snailfish</name>
    <dbReference type="NCBI Taxonomy" id="230148"/>
    <lineage>
        <taxon>Eukaryota</taxon>
        <taxon>Metazoa</taxon>
        <taxon>Chordata</taxon>
        <taxon>Craniata</taxon>
        <taxon>Vertebrata</taxon>
        <taxon>Euteleostomi</taxon>
        <taxon>Actinopterygii</taxon>
        <taxon>Neopterygii</taxon>
        <taxon>Teleostei</taxon>
        <taxon>Neoteleostei</taxon>
        <taxon>Acanthomorphata</taxon>
        <taxon>Eupercaria</taxon>
        <taxon>Perciformes</taxon>
        <taxon>Cottioidei</taxon>
        <taxon>Cottales</taxon>
        <taxon>Liparidae</taxon>
        <taxon>Liparis</taxon>
    </lineage>
</organism>
<sequence length="98" mass="10545">MGDDTLGHNHGDVVFEKQKGGAESHLRASSWSPSSSFPSCLLTSCSRLVPWKPLPWPSKRTTMVLKLLTSTVAQSTRNCSDTICPPGVPSLSRAGIHI</sequence>
<dbReference type="EMBL" id="SRLO01000878">
    <property type="protein sequence ID" value="TNN44896.1"/>
    <property type="molecule type" value="Genomic_DNA"/>
</dbReference>
<keyword evidence="3" id="KW-1185">Reference proteome</keyword>
<accession>A0A4Z2FUK0</accession>
<protein>
    <submittedName>
        <fullName evidence="2">Uncharacterized protein</fullName>
    </submittedName>
</protein>
<proteinExistence type="predicted"/>
<evidence type="ECO:0000313" key="2">
    <source>
        <dbReference type="EMBL" id="TNN44896.1"/>
    </source>
</evidence>
<name>A0A4Z2FUK0_9TELE</name>
<dbReference type="Proteomes" id="UP000314294">
    <property type="component" value="Unassembled WGS sequence"/>
</dbReference>
<dbReference type="AlphaFoldDB" id="A0A4Z2FUK0"/>
<reference evidence="2 3" key="1">
    <citation type="submission" date="2019-03" db="EMBL/GenBank/DDBJ databases">
        <title>First draft genome of Liparis tanakae, snailfish: a comprehensive survey of snailfish specific genes.</title>
        <authorList>
            <person name="Kim W."/>
            <person name="Song I."/>
            <person name="Jeong J.-H."/>
            <person name="Kim D."/>
            <person name="Kim S."/>
            <person name="Ryu S."/>
            <person name="Song J.Y."/>
            <person name="Lee S.K."/>
        </authorList>
    </citation>
    <scope>NUCLEOTIDE SEQUENCE [LARGE SCALE GENOMIC DNA]</scope>
    <source>
        <tissue evidence="2">Muscle</tissue>
    </source>
</reference>
<evidence type="ECO:0000256" key="1">
    <source>
        <dbReference type="SAM" id="MobiDB-lite"/>
    </source>
</evidence>
<evidence type="ECO:0000313" key="3">
    <source>
        <dbReference type="Proteomes" id="UP000314294"/>
    </source>
</evidence>
<feature type="region of interest" description="Disordered" evidence="1">
    <location>
        <begin position="1"/>
        <end position="37"/>
    </location>
</feature>
<feature type="compositionally biased region" description="Basic and acidic residues" evidence="1">
    <location>
        <begin position="1"/>
        <end position="26"/>
    </location>
</feature>
<gene>
    <name evidence="2" type="ORF">EYF80_044901</name>
</gene>
<comment type="caution">
    <text evidence="2">The sequence shown here is derived from an EMBL/GenBank/DDBJ whole genome shotgun (WGS) entry which is preliminary data.</text>
</comment>